<dbReference type="HOGENOM" id="CLU_3194360_0_0_2"/>
<proteinExistence type="predicted"/>
<dbReference type="Proteomes" id="UP000030624">
    <property type="component" value="Chromosome"/>
</dbReference>
<dbReference type="EMBL" id="CP009552">
    <property type="protein sequence ID" value="AIY90737.1"/>
    <property type="molecule type" value="Genomic_DNA"/>
</dbReference>
<sequence>MILTEIYSVDGVLQASFQSLKGLILTKKAMSGIAETRRTFNPLKV</sequence>
<gene>
    <name evidence="1" type="ORF">GACE_1706</name>
</gene>
<accession>A0A0A7GIF5</accession>
<protein>
    <submittedName>
        <fullName evidence="1">Uncharacterized protein</fullName>
    </submittedName>
</protein>
<evidence type="ECO:0000313" key="2">
    <source>
        <dbReference type="Proteomes" id="UP000030624"/>
    </source>
</evidence>
<organism evidence="1 2">
    <name type="scientific">Geoglobus acetivorans</name>
    <dbReference type="NCBI Taxonomy" id="565033"/>
    <lineage>
        <taxon>Archaea</taxon>
        <taxon>Methanobacteriati</taxon>
        <taxon>Methanobacteriota</taxon>
        <taxon>Archaeoglobi</taxon>
        <taxon>Archaeoglobales</taxon>
        <taxon>Archaeoglobaceae</taxon>
        <taxon>Geoglobus</taxon>
    </lineage>
</organism>
<dbReference type="STRING" id="565033.GACE_1706"/>
<evidence type="ECO:0000313" key="1">
    <source>
        <dbReference type="EMBL" id="AIY90737.1"/>
    </source>
</evidence>
<dbReference type="AlphaFoldDB" id="A0A0A7GIF5"/>
<name>A0A0A7GIF5_GEOAI</name>
<reference evidence="1 2" key="1">
    <citation type="journal article" date="2015" name="Appl. Environ. Microbiol.">
        <title>The Geoglobus acetivorans genome: Fe(III) reduction, acetate utilization, autotrophic growth, and degradation of aromatic compounds in a hyperthermophilic archaeon.</title>
        <authorList>
            <person name="Mardanov A.V."/>
            <person name="Slododkina G.B."/>
            <person name="Slobodkin A.I."/>
            <person name="Beletsky A.V."/>
            <person name="Gavrilov S.N."/>
            <person name="Kublanov I.V."/>
            <person name="Bonch-Osmolovskaya E.A."/>
            <person name="Skryabin K.G."/>
            <person name="Ravin N.V."/>
        </authorList>
    </citation>
    <scope>NUCLEOTIDE SEQUENCE [LARGE SCALE GENOMIC DNA]</scope>
    <source>
        <strain evidence="1 2">SBH6</strain>
    </source>
</reference>
<dbReference type="KEGG" id="gac:GACE_1706"/>